<evidence type="ECO:0000313" key="2">
    <source>
        <dbReference type="Proteomes" id="UP001215598"/>
    </source>
</evidence>
<dbReference type="Proteomes" id="UP001215598">
    <property type="component" value="Unassembled WGS sequence"/>
</dbReference>
<proteinExistence type="predicted"/>
<keyword evidence="2" id="KW-1185">Reference proteome</keyword>
<comment type="caution">
    <text evidence="1">The sequence shown here is derived from an EMBL/GenBank/DDBJ whole genome shotgun (WGS) entry which is preliminary data.</text>
</comment>
<evidence type="ECO:0000313" key="1">
    <source>
        <dbReference type="EMBL" id="KAJ7707247.1"/>
    </source>
</evidence>
<dbReference type="EMBL" id="JARKIB010000444">
    <property type="protein sequence ID" value="KAJ7707247.1"/>
    <property type="molecule type" value="Genomic_DNA"/>
</dbReference>
<dbReference type="AlphaFoldDB" id="A0AAD7GX55"/>
<reference evidence="1" key="1">
    <citation type="submission" date="2023-03" db="EMBL/GenBank/DDBJ databases">
        <title>Massive genome expansion in bonnet fungi (Mycena s.s.) driven by repeated elements and novel gene families across ecological guilds.</title>
        <authorList>
            <consortium name="Lawrence Berkeley National Laboratory"/>
            <person name="Harder C.B."/>
            <person name="Miyauchi S."/>
            <person name="Viragh M."/>
            <person name="Kuo A."/>
            <person name="Thoen E."/>
            <person name="Andreopoulos B."/>
            <person name="Lu D."/>
            <person name="Skrede I."/>
            <person name="Drula E."/>
            <person name="Henrissat B."/>
            <person name="Morin E."/>
            <person name="Kohler A."/>
            <person name="Barry K."/>
            <person name="LaButti K."/>
            <person name="Morin E."/>
            <person name="Salamov A."/>
            <person name="Lipzen A."/>
            <person name="Mereny Z."/>
            <person name="Hegedus B."/>
            <person name="Baldrian P."/>
            <person name="Stursova M."/>
            <person name="Weitz H."/>
            <person name="Taylor A."/>
            <person name="Grigoriev I.V."/>
            <person name="Nagy L.G."/>
            <person name="Martin F."/>
            <person name="Kauserud H."/>
        </authorList>
    </citation>
    <scope>NUCLEOTIDE SEQUENCE</scope>
    <source>
        <strain evidence="1">CBHHK182m</strain>
    </source>
</reference>
<accession>A0AAD7GX55</accession>
<protein>
    <submittedName>
        <fullName evidence="1">Uncharacterized protein</fullName>
    </submittedName>
</protein>
<name>A0AAD7GX55_9AGAR</name>
<organism evidence="1 2">
    <name type="scientific">Mycena metata</name>
    <dbReference type="NCBI Taxonomy" id="1033252"/>
    <lineage>
        <taxon>Eukaryota</taxon>
        <taxon>Fungi</taxon>
        <taxon>Dikarya</taxon>
        <taxon>Basidiomycota</taxon>
        <taxon>Agaricomycotina</taxon>
        <taxon>Agaricomycetes</taxon>
        <taxon>Agaricomycetidae</taxon>
        <taxon>Agaricales</taxon>
        <taxon>Marasmiineae</taxon>
        <taxon>Mycenaceae</taxon>
        <taxon>Mycena</taxon>
    </lineage>
</organism>
<sequence length="302" mass="32237">MAEDQSHQVETVCESRNQGQRSLACLMSTVGAGGLAAGEWLVKFHLEGSFWLGPEIQHDQGLVTPGRNSYLILAVGPRGPAAGQSLGKPHLGGNFWLRPEIQPDRGSVACTRSKLGMVGQSSPGGQFLARTQRSSMTEDQPHPVKTMSCLISTTGPGGMVACLTSTFGAGGPAAACRGMVGQFSPGEDWSPAPGPNCVEGFTFCLRVVSMPHLNRWGRGICCRAMVGQISPGGQFFGWDPRSSLSDDWSVAPGQNCVEGLKSCLKIISIPYFNQCLRVLAMAYLHRWARGAPAEEWLANFGL</sequence>
<gene>
    <name evidence="1" type="ORF">B0H16DRAFT_1481598</name>
</gene>